<keyword evidence="2" id="KW-1185">Reference proteome</keyword>
<sequence length="194" mass="22053">MLKMWYAWKNVSIQMKQNTYIFLLVFTLITTLACQRDDICAESIETTPLLIIRFYDIEEPDELKDPQNLSIRATDSTSFVINTGSGTPVEYFRFSRDSVAIPLKTSADLTEYVFTLNTDPNDSTATNSGLRDTINFTYGRQEEYINRACAYKVSYVGLKVDVDGGANGPNWIQDIQIDEPNVDDQNQAHVSIFF</sequence>
<name>A0ABQ1WRY7_9FLAO</name>
<dbReference type="EMBL" id="BMIX01000005">
    <property type="protein sequence ID" value="GGG38772.1"/>
    <property type="molecule type" value="Genomic_DNA"/>
</dbReference>
<accession>A0ABQ1WRY7</accession>
<reference evidence="2" key="1">
    <citation type="journal article" date="2019" name="Int. J. Syst. Evol. Microbiol.">
        <title>The Global Catalogue of Microorganisms (GCM) 10K type strain sequencing project: providing services to taxonomists for standard genome sequencing and annotation.</title>
        <authorList>
            <consortium name="The Broad Institute Genomics Platform"/>
            <consortium name="The Broad Institute Genome Sequencing Center for Infectious Disease"/>
            <person name="Wu L."/>
            <person name="Ma J."/>
        </authorList>
    </citation>
    <scope>NUCLEOTIDE SEQUENCE [LARGE SCALE GENOMIC DNA]</scope>
    <source>
        <strain evidence="2">CGMCC 1.15422</strain>
    </source>
</reference>
<evidence type="ECO:0000313" key="2">
    <source>
        <dbReference type="Proteomes" id="UP000605733"/>
    </source>
</evidence>
<dbReference type="Pfam" id="PF20050">
    <property type="entry name" value="DUF6452"/>
    <property type="match status" value="1"/>
</dbReference>
<organism evidence="1 2">
    <name type="scientific">Christiangramia forsetii</name>
    <dbReference type="NCBI Taxonomy" id="411153"/>
    <lineage>
        <taxon>Bacteria</taxon>
        <taxon>Pseudomonadati</taxon>
        <taxon>Bacteroidota</taxon>
        <taxon>Flavobacteriia</taxon>
        <taxon>Flavobacteriales</taxon>
        <taxon>Flavobacteriaceae</taxon>
        <taxon>Christiangramia</taxon>
    </lineage>
</organism>
<dbReference type="InterPro" id="IPR045607">
    <property type="entry name" value="DUF6452"/>
</dbReference>
<dbReference type="Proteomes" id="UP000605733">
    <property type="component" value="Unassembled WGS sequence"/>
</dbReference>
<evidence type="ECO:0000313" key="1">
    <source>
        <dbReference type="EMBL" id="GGG38772.1"/>
    </source>
</evidence>
<comment type="caution">
    <text evidence="1">The sequence shown here is derived from an EMBL/GenBank/DDBJ whole genome shotgun (WGS) entry which is preliminary data.</text>
</comment>
<dbReference type="PROSITE" id="PS51257">
    <property type="entry name" value="PROKAR_LIPOPROTEIN"/>
    <property type="match status" value="1"/>
</dbReference>
<protein>
    <submittedName>
        <fullName evidence="1">Uncharacterized protein</fullName>
    </submittedName>
</protein>
<gene>
    <name evidence="1" type="ORF">GCM10011532_23230</name>
</gene>
<proteinExistence type="predicted"/>